<comment type="similarity">
    <text evidence="6 7">Belongs to the peptidase S1 family. CLIP subfamily.</text>
</comment>
<feature type="domain" description="Clip" evidence="10">
    <location>
        <begin position="22"/>
        <end position="74"/>
    </location>
</feature>
<dbReference type="InterPro" id="IPR043504">
    <property type="entry name" value="Peptidase_S1_PA_chymotrypsin"/>
</dbReference>
<comment type="domain">
    <text evidence="7">The clip domain consists of 35-55 residues which are 'knitted' together usually by 3 conserved disulfide bonds forming a clip-like compact structure.</text>
</comment>
<keyword evidence="7" id="KW-0964">Secreted</keyword>
<keyword evidence="3 7" id="KW-0378">Hydrolase</keyword>
<dbReference type="GO" id="GO:0004252">
    <property type="term" value="F:serine-type endopeptidase activity"/>
    <property type="evidence" value="ECO:0007669"/>
    <property type="project" value="UniProtKB-UniRule"/>
</dbReference>
<keyword evidence="2 7" id="KW-0732">Signal</keyword>
<evidence type="ECO:0000256" key="3">
    <source>
        <dbReference type="ARBA" id="ARBA00022801"/>
    </source>
</evidence>
<dbReference type="Pfam" id="PF12032">
    <property type="entry name" value="CLIP"/>
    <property type="match status" value="1"/>
</dbReference>
<evidence type="ECO:0000256" key="6">
    <source>
        <dbReference type="ARBA" id="ARBA00024195"/>
    </source>
</evidence>
<evidence type="ECO:0000259" key="10">
    <source>
        <dbReference type="PROSITE" id="PS51888"/>
    </source>
</evidence>
<dbReference type="GO" id="GO:0006508">
    <property type="term" value="P:proteolysis"/>
    <property type="evidence" value="ECO:0007669"/>
    <property type="project" value="UniProtKB-KW"/>
</dbReference>
<dbReference type="PROSITE" id="PS50240">
    <property type="entry name" value="TRYPSIN_DOM"/>
    <property type="match status" value="1"/>
</dbReference>
<dbReference type="InterPro" id="IPR001314">
    <property type="entry name" value="Peptidase_S1A"/>
</dbReference>
<name>A0A8K0G0Z8_IGNLU</name>
<dbReference type="InterPro" id="IPR009003">
    <property type="entry name" value="Peptidase_S1_PA"/>
</dbReference>
<keyword evidence="12" id="KW-1185">Reference proteome</keyword>
<proteinExistence type="inferred from homology"/>
<feature type="domain" description="Peptidase S1" evidence="9">
    <location>
        <begin position="140"/>
        <end position="401"/>
    </location>
</feature>
<evidence type="ECO:0000256" key="2">
    <source>
        <dbReference type="ARBA" id="ARBA00022729"/>
    </source>
</evidence>
<feature type="region of interest" description="Disordered" evidence="8">
    <location>
        <begin position="94"/>
        <end position="117"/>
    </location>
</feature>
<dbReference type="Proteomes" id="UP000801492">
    <property type="component" value="Unassembled WGS sequence"/>
</dbReference>
<dbReference type="SMART" id="SM00680">
    <property type="entry name" value="CLIP"/>
    <property type="match status" value="1"/>
</dbReference>
<dbReference type="GO" id="GO:0005576">
    <property type="term" value="C:extracellular region"/>
    <property type="evidence" value="ECO:0007669"/>
    <property type="project" value="UniProtKB-SubCell"/>
</dbReference>
<comment type="caution">
    <text evidence="11">The sequence shown here is derived from an EMBL/GenBank/DDBJ whole genome shotgun (WGS) entry which is preliminary data.</text>
</comment>
<dbReference type="EMBL" id="VTPC01090655">
    <property type="protein sequence ID" value="KAF2882076.1"/>
    <property type="molecule type" value="Genomic_DNA"/>
</dbReference>
<dbReference type="Pfam" id="PF00089">
    <property type="entry name" value="Trypsin"/>
    <property type="match status" value="1"/>
</dbReference>
<dbReference type="InterPro" id="IPR038565">
    <property type="entry name" value="CLIP_sf"/>
</dbReference>
<evidence type="ECO:0000313" key="11">
    <source>
        <dbReference type="EMBL" id="KAF2882076.1"/>
    </source>
</evidence>
<organism evidence="11 12">
    <name type="scientific">Ignelater luminosus</name>
    <name type="common">Cucubano</name>
    <name type="synonym">Pyrophorus luminosus</name>
    <dbReference type="NCBI Taxonomy" id="2038154"/>
    <lineage>
        <taxon>Eukaryota</taxon>
        <taxon>Metazoa</taxon>
        <taxon>Ecdysozoa</taxon>
        <taxon>Arthropoda</taxon>
        <taxon>Hexapoda</taxon>
        <taxon>Insecta</taxon>
        <taxon>Pterygota</taxon>
        <taxon>Neoptera</taxon>
        <taxon>Endopterygota</taxon>
        <taxon>Coleoptera</taxon>
        <taxon>Polyphaga</taxon>
        <taxon>Elateriformia</taxon>
        <taxon>Elateroidea</taxon>
        <taxon>Elateridae</taxon>
        <taxon>Agrypninae</taxon>
        <taxon>Pyrophorini</taxon>
        <taxon>Ignelater</taxon>
    </lineage>
</organism>
<dbReference type="Gene3D" id="2.40.10.10">
    <property type="entry name" value="Trypsin-like serine proteases"/>
    <property type="match status" value="1"/>
</dbReference>
<dbReference type="EC" id="3.4.21.-" evidence="7"/>
<accession>A0A8K0G0Z8</accession>
<evidence type="ECO:0000256" key="5">
    <source>
        <dbReference type="ARBA" id="ARBA00023157"/>
    </source>
</evidence>
<dbReference type="InterPro" id="IPR022700">
    <property type="entry name" value="CLIP"/>
</dbReference>
<dbReference type="PROSITE" id="PS51888">
    <property type="entry name" value="CLIP"/>
    <property type="match status" value="1"/>
</dbReference>
<feature type="chain" id="PRO_5035489967" description="CLIP domain-containing serine protease" evidence="7">
    <location>
        <begin position="17"/>
        <end position="402"/>
    </location>
</feature>
<dbReference type="InterPro" id="IPR001254">
    <property type="entry name" value="Trypsin_dom"/>
</dbReference>
<keyword evidence="5" id="KW-1015">Disulfide bond</keyword>
<dbReference type="SMART" id="SM00020">
    <property type="entry name" value="Tryp_SPc"/>
    <property type="match status" value="1"/>
</dbReference>
<evidence type="ECO:0000313" key="12">
    <source>
        <dbReference type="Proteomes" id="UP000801492"/>
    </source>
</evidence>
<reference evidence="11" key="1">
    <citation type="submission" date="2019-08" db="EMBL/GenBank/DDBJ databases">
        <title>The genome of the North American firefly Photinus pyralis.</title>
        <authorList>
            <consortium name="Photinus pyralis genome working group"/>
            <person name="Fallon T.R."/>
            <person name="Sander Lower S.E."/>
            <person name="Weng J.-K."/>
        </authorList>
    </citation>
    <scope>NUCLEOTIDE SEQUENCE</scope>
    <source>
        <strain evidence="11">TRF0915ILg1</strain>
        <tissue evidence="11">Whole body</tissue>
    </source>
</reference>
<keyword evidence="4 7" id="KW-0720">Serine protease</keyword>
<evidence type="ECO:0000259" key="9">
    <source>
        <dbReference type="PROSITE" id="PS50240"/>
    </source>
</evidence>
<dbReference type="InterPro" id="IPR051487">
    <property type="entry name" value="Ser/Thr_Proteases_Immune/Dev"/>
</dbReference>
<dbReference type="SUPFAM" id="SSF50494">
    <property type="entry name" value="Trypsin-like serine proteases"/>
    <property type="match status" value="1"/>
</dbReference>
<evidence type="ECO:0000256" key="7">
    <source>
        <dbReference type="RuleBase" id="RU366078"/>
    </source>
</evidence>
<protein>
    <recommendedName>
        <fullName evidence="7">CLIP domain-containing serine protease</fullName>
        <ecNumber evidence="7">3.4.21.-</ecNumber>
    </recommendedName>
</protein>
<keyword evidence="1 7" id="KW-0645">Protease</keyword>
<comment type="subcellular location">
    <subcellularLocation>
        <location evidence="7">Secreted</location>
    </subcellularLocation>
</comment>
<dbReference type="PRINTS" id="PR00722">
    <property type="entry name" value="CHYMOTRYPSIN"/>
</dbReference>
<dbReference type="AlphaFoldDB" id="A0A8K0G0Z8"/>
<evidence type="ECO:0000256" key="1">
    <source>
        <dbReference type="ARBA" id="ARBA00022670"/>
    </source>
</evidence>
<dbReference type="Gene3D" id="3.30.1640.30">
    <property type="match status" value="1"/>
</dbReference>
<dbReference type="OrthoDB" id="8033859at2759"/>
<dbReference type="PANTHER" id="PTHR24256">
    <property type="entry name" value="TRYPTASE-RELATED"/>
    <property type="match status" value="1"/>
</dbReference>
<evidence type="ECO:0000256" key="8">
    <source>
        <dbReference type="SAM" id="MobiDB-lite"/>
    </source>
</evidence>
<gene>
    <name evidence="11" type="ORF">ILUMI_24079</name>
</gene>
<sequence length="402" mass="44966">MLRYCTFIIFIYLVNCDKVVYPCKTPNGEDSNCVSLFTCPILMKSLGSLDPNAVAFVKDSICLDCKAGDFMVCCGTAGNYLSILRQNQTTQLPPVQTKPVDTATVEQPEPNSKEARREYVKKKLIPSRKYCGLQHTDDRFYNETETALDEFPWLVHIKSSELEFEEEYGDRCNGVLISNQYVLTDAYCGWHATVIKLGQYNTSSNVSCVPNSDIEECTEPTIFVKVEDKIRSGKQANGAYDFTLLRLDKRISYSDYVRPICLPVEGSLRPPSQPTLTFSGWGASGPQTILKKRLHYNITEEKACYDVEVGLEGNVKFANVSLACLIPKEENSSDLACNGEHGGPLMYSYKHQWFVEGIIIQAFASEGGTYSANFNSCSNKDPVAGIFITPGFMEWILDNIKD</sequence>
<evidence type="ECO:0000256" key="4">
    <source>
        <dbReference type="ARBA" id="ARBA00022825"/>
    </source>
</evidence>
<feature type="signal peptide" evidence="7">
    <location>
        <begin position="1"/>
        <end position="16"/>
    </location>
</feature>